<keyword evidence="1" id="KW-0349">Heme</keyword>
<feature type="transmembrane region" description="Helical" evidence="2">
    <location>
        <begin position="20"/>
        <end position="41"/>
    </location>
</feature>
<dbReference type="GO" id="GO:0016705">
    <property type="term" value="F:oxidoreductase activity, acting on paired donors, with incorporation or reduction of molecular oxygen"/>
    <property type="evidence" value="ECO:0007669"/>
    <property type="project" value="InterPro"/>
</dbReference>
<dbReference type="InterPro" id="IPR002401">
    <property type="entry name" value="Cyt_P450_E_grp-I"/>
</dbReference>
<keyword evidence="3" id="KW-0808">Transferase</keyword>
<protein>
    <submittedName>
        <fullName evidence="3">Pisatin demethylase</fullName>
    </submittedName>
</protein>
<keyword evidence="2" id="KW-0472">Membrane</keyword>
<keyword evidence="1" id="KW-0408">Iron</keyword>
<dbReference type="CDD" id="cd11060">
    <property type="entry name" value="CYP57A1-like"/>
    <property type="match status" value="1"/>
</dbReference>
<keyword evidence="1" id="KW-0479">Metal-binding</keyword>
<keyword evidence="4" id="KW-1185">Reference proteome</keyword>
<dbReference type="SUPFAM" id="SSF48264">
    <property type="entry name" value="Cytochrome P450"/>
    <property type="match status" value="1"/>
</dbReference>
<keyword evidence="2" id="KW-0812">Transmembrane</keyword>
<keyword evidence="2" id="KW-1133">Transmembrane helix</keyword>
<dbReference type="GO" id="GO:0004497">
    <property type="term" value="F:monooxygenase activity"/>
    <property type="evidence" value="ECO:0007669"/>
    <property type="project" value="InterPro"/>
</dbReference>
<dbReference type="Gene3D" id="1.10.630.10">
    <property type="entry name" value="Cytochrome P450"/>
    <property type="match status" value="1"/>
</dbReference>
<dbReference type="Proteomes" id="UP000800040">
    <property type="component" value="Unassembled WGS sequence"/>
</dbReference>
<dbReference type="AlphaFoldDB" id="A0A6A5KHM8"/>
<name>A0A6A5KHM8_9PLEO</name>
<dbReference type="EMBL" id="ML975294">
    <property type="protein sequence ID" value="KAF1835002.1"/>
    <property type="molecule type" value="Genomic_DNA"/>
</dbReference>
<organism evidence="3 4">
    <name type="scientific">Decorospora gaudefroyi</name>
    <dbReference type="NCBI Taxonomy" id="184978"/>
    <lineage>
        <taxon>Eukaryota</taxon>
        <taxon>Fungi</taxon>
        <taxon>Dikarya</taxon>
        <taxon>Ascomycota</taxon>
        <taxon>Pezizomycotina</taxon>
        <taxon>Dothideomycetes</taxon>
        <taxon>Pleosporomycetidae</taxon>
        <taxon>Pleosporales</taxon>
        <taxon>Pleosporineae</taxon>
        <taxon>Pleosporaceae</taxon>
        <taxon>Decorospora</taxon>
    </lineage>
</organism>
<dbReference type="Pfam" id="PF00067">
    <property type="entry name" value="p450"/>
    <property type="match status" value="1"/>
</dbReference>
<evidence type="ECO:0000313" key="3">
    <source>
        <dbReference type="EMBL" id="KAF1835002.1"/>
    </source>
</evidence>
<accession>A0A6A5KHM8</accession>
<dbReference type="InterPro" id="IPR050121">
    <property type="entry name" value="Cytochrome_P450_monoxygenase"/>
</dbReference>
<dbReference type="GO" id="GO:0008168">
    <property type="term" value="F:methyltransferase activity"/>
    <property type="evidence" value="ECO:0007669"/>
    <property type="project" value="UniProtKB-KW"/>
</dbReference>
<sequence>MWAFPTSFQHLATALRDLSLIPSIITVFLLCVGYCILWIIYCRTLHPLARVPVYRMYIGDLEVAQRALHEKYGPLIRIAPNEVMSSDPSAIPLIYTTHNALPKTSWYTSFSTDGISEHADLFTETDEVKHTRYRKVVQPAYQMSSILKNEGMMDECTTMLLQKLDEFAMRNKDVDLMHWLELYTHDVIGHVIFGRSFGFLESGTDVGSFIESVASAMPLVHFIAVAPTYLRKPILYGAMALPTTLKCFKAVRHMAEQGKQQVSVRMHDSYEENINRPDIMSQLLSRTQNGKTWFTDKEVTLESWTSLMVGADPVAVHLCAVLYYLMRHPAYLFKATQEIRHVDAQNLLSNPITFAEATKHLPYVSTCIKEASRLFPSTGASMPRVAPAQGITLSGFYIPAGYHVGVSPPVIQHDKGLFGEDAGHFRPERWLESAERNRAMDKGMVVYGAGTRICAGKNIALAEGHKLVPELLRRFDMQRAHDRPWKTRNAGFIKQKDVIVKLASVRSGGGVA</sequence>
<dbReference type="PRINTS" id="PR00463">
    <property type="entry name" value="EP450I"/>
</dbReference>
<dbReference type="OrthoDB" id="3934656at2759"/>
<dbReference type="InterPro" id="IPR036396">
    <property type="entry name" value="Cyt_P450_sf"/>
</dbReference>
<feature type="binding site" description="axial binding residue" evidence="1">
    <location>
        <position position="454"/>
    </location>
    <ligand>
        <name>heme</name>
        <dbReference type="ChEBI" id="CHEBI:30413"/>
    </ligand>
    <ligandPart>
        <name>Fe</name>
        <dbReference type="ChEBI" id="CHEBI:18248"/>
    </ligandPart>
</feature>
<dbReference type="PANTHER" id="PTHR24305">
    <property type="entry name" value="CYTOCHROME P450"/>
    <property type="match status" value="1"/>
</dbReference>
<dbReference type="GO" id="GO:0032259">
    <property type="term" value="P:methylation"/>
    <property type="evidence" value="ECO:0007669"/>
    <property type="project" value="UniProtKB-KW"/>
</dbReference>
<evidence type="ECO:0000313" key="4">
    <source>
        <dbReference type="Proteomes" id="UP000800040"/>
    </source>
</evidence>
<comment type="cofactor">
    <cofactor evidence="1">
        <name>heme</name>
        <dbReference type="ChEBI" id="CHEBI:30413"/>
    </cofactor>
</comment>
<dbReference type="GO" id="GO:0005506">
    <property type="term" value="F:iron ion binding"/>
    <property type="evidence" value="ECO:0007669"/>
    <property type="project" value="InterPro"/>
</dbReference>
<proteinExistence type="predicted"/>
<evidence type="ECO:0000256" key="2">
    <source>
        <dbReference type="SAM" id="Phobius"/>
    </source>
</evidence>
<reference evidence="3" key="1">
    <citation type="submission" date="2020-01" db="EMBL/GenBank/DDBJ databases">
        <authorList>
            <consortium name="DOE Joint Genome Institute"/>
            <person name="Haridas S."/>
            <person name="Albert R."/>
            <person name="Binder M."/>
            <person name="Bloem J."/>
            <person name="Labutti K."/>
            <person name="Salamov A."/>
            <person name="Andreopoulos B."/>
            <person name="Baker S.E."/>
            <person name="Barry K."/>
            <person name="Bills G."/>
            <person name="Bluhm B.H."/>
            <person name="Cannon C."/>
            <person name="Castanera R."/>
            <person name="Culley D.E."/>
            <person name="Daum C."/>
            <person name="Ezra D."/>
            <person name="Gonzalez J.B."/>
            <person name="Henrissat B."/>
            <person name="Kuo A."/>
            <person name="Liang C."/>
            <person name="Lipzen A."/>
            <person name="Lutzoni F."/>
            <person name="Magnuson J."/>
            <person name="Mondo S."/>
            <person name="Nolan M."/>
            <person name="Ohm R."/>
            <person name="Pangilinan J."/>
            <person name="Park H.-J."/>
            <person name="Ramirez L."/>
            <person name="Alfaro M."/>
            <person name="Sun H."/>
            <person name="Tritt A."/>
            <person name="Yoshinaga Y."/>
            <person name="Zwiers L.-H."/>
            <person name="Turgeon B.G."/>
            <person name="Goodwin S.B."/>
            <person name="Spatafora J.W."/>
            <person name="Crous P.W."/>
            <person name="Grigoriev I.V."/>
        </authorList>
    </citation>
    <scope>NUCLEOTIDE SEQUENCE</scope>
    <source>
        <strain evidence="3">P77</strain>
    </source>
</reference>
<evidence type="ECO:0000256" key="1">
    <source>
        <dbReference type="PIRSR" id="PIRSR602401-1"/>
    </source>
</evidence>
<dbReference type="GO" id="GO:0020037">
    <property type="term" value="F:heme binding"/>
    <property type="evidence" value="ECO:0007669"/>
    <property type="project" value="InterPro"/>
</dbReference>
<gene>
    <name evidence="3" type="ORF">BDW02DRAFT_620643</name>
</gene>
<dbReference type="PANTHER" id="PTHR24305:SF229">
    <property type="entry name" value="P450, PUTATIVE (EUROFUNG)-RELATED"/>
    <property type="match status" value="1"/>
</dbReference>
<keyword evidence="3" id="KW-0489">Methyltransferase</keyword>
<dbReference type="InterPro" id="IPR001128">
    <property type="entry name" value="Cyt_P450"/>
</dbReference>